<sequence length="190" mass="20588">MQAVGRESDEEVPPAMCDMDAPCSANGKFDVANGIFPECIVWCWIAGCTQCTGGLVGHMGITNSRGEVWELVGLGAERNHGQLAFGPIVRYIPLSPKLIGRGTCDEGIERAISKYRNQSCSPLNNCHCFVAACLSEMKFLGIPCWGAIWPLLAVMIWVCGIFPLRWQSAACLLSTAVAMAAVVCLFIFLR</sequence>
<dbReference type="PANTHER" id="PTHR20921:SF0">
    <property type="entry name" value="TRANSMEMBRANE PROTEIN 222"/>
    <property type="match status" value="1"/>
</dbReference>
<evidence type="ECO:0000313" key="3">
    <source>
        <dbReference type="Proteomes" id="UP001642484"/>
    </source>
</evidence>
<dbReference type="EMBL" id="CAXAMN010019557">
    <property type="protein sequence ID" value="CAK9054514.1"/>
    <property type="molecule type" value="Genomic_DNA"/>
</dbReference>
<protein>
    <submittedName>
        <fullName evidence="2">Uncharacterized protein</fullName>
    </submittedName>
</protein>
<reference evidence="2 3" key="1">
    <citation type="submission" date="2024-02" db="EMBL/GenBank/DDBJ databases">
        <authorList>
            <person name="Chen Y."/>
            <person name="Shah S."/>
            <person name="Dougan E. K."/>
            <person name="Thang M."/>
            <person name="Chan C."/>
        </authorList>
    </citation>
    <scope>NUCLEOTIDE SEQUENCE [LARGE SCALE GENOMIC DNA]</scope>
</reference>
<keyword evidence="1" id="KW-0472">Membrane</keyword>
<name>A0ABP0MUT4_9DINO</name>
<evidence type="ECO:0000256" key="1">
    <source>
        <dbReference type="SAM" id="Phobius"/>
    </source>
</evidence>
<proteinExistence type="predicted"/>
<comment type="caution">
    <text evidence="2">The sequence shown here is derived from an EMBL/GenBank/DDBJ whole genome shotgun (WGS) entry which is preliminary data.</text>
</comment>
<keyword evidence="3" id="KW-1185">Reference proteome</keyword>
<dbReference type="InterPro" id="IPR008496">
    <property type="entry name" value="TMEM222/RTE1"/>
</dbReference>
<dbReference type="PANTHER" id="PTHR20921">
    <property type="entry name" value="TRANSMEMBRANE PROTEIN 222"/>
    <property type="match status" value="1"/>
</dbReference>
<gene>
    <name evidence="2" type="ORF">CCMP2556_LOCUS27245</name>
</gene>
<keyword evidence="1" id="KW-1133">Transmembrane helix</keyword>
<accession>A0ABP0MUT4</accession>
<keyword evidence="1" id="KW-0812">Transmembrane</keyword>
<feature type="transmembrane region" description="Helical" evidence="1">
    <location>
        <begin position="169"/>
        <end position="189"/>
    </location>
</feature>
<evidence type="ECO:0000313" key="2">
    <source>
        <dbReference type="EMBL" id="CAK9054514.1"/>
    </source>
</evidence>
<dbReference type="Pfam" id="PF05608">
    <property type="entry name" value="RTE1"/>
    <property type="match status" value="1"/>
</dbReference>
<feature type="transmembrane region" description="Helical" evidence="1">
    <location>
        <begin position="139"/>
        <end position="162"/>
    </location>
</feature>
<organism evidence="2 3">
    <name type="scientific">Durusdinium trenchii</name>
    <dbReference type="NCBI Taxonomy" id="1381693"/>
    <lineage>
        <taxon>Eukaryota</taxon>
        <taxon>Sar</taxon>
        <taxon>Alveolata</taxon>
        <taxon>Dinophyceae</taxon>
        <taxon>Suessiales</taxon>
        <taxon>Symbiodiniaceae</taxon>
        <taxon>Durusdinium</taxon>
    </lineage>
</organism>
<dbReference type="Proteomes" id="UP001642484">
    <property type="component" value="Unassembled WGS sequence"/>
</dbReference>